<accession>A0A8S1NNH0</accession>
<organism evidence="1 2">
    <name type="scientific">Paramecium sonneborni</name>
    <dbReference type="NCBI Taxonomy" id="65129"/>
    <lineage>
        <taxon>Eukaryota</taxon>
        <taxon>Sar</taxon>
        <taxon>Alveolata</taxon>
        <taxon>Ciliophora</taxon>
        <taxon>Intramacronucleata</taxon>
        <taxon>Oligohymenophorea</taxon>
        <taxon>Peniculida</taxon>
        <taxon>Parameciidae</taxon>
        <taxon>Paramecium</taxon>
    </lineage>
</organism>
<keyword evidence="2" id="KW-1185">Reference proteome</keyword>
<evidence type="ECO:0000313" key="1">
    <source>
        <dbReference type="EMBL" id="CAD8091113.1"/>
    </source>
</evidence>
<comment type="caution">
    <text evidence="1">The sequence shown here is derived from an EMBL/GenBank/DDBJ whole genome shotgun (WGS) entry which is preliminary data.</text>
</comment>
<reference evidence="1" key="1">
    <citation type="submission" date="2021-01" db="EMBL/GenBank/DDBJ databases">
        <authorList>
            <consortium name="Genoscope - CEA"/>
            <person name="William W."/>
        </authorList>
    </citation>
    <scope>NUCLEOTIDE SEQUENCE</scope>
</reference>
<evidence type="ECO:0000313" key="2">
    <source>
        <dbReference type="Proteomes" id="UP000692954"/>
    </source>
</evidence>
<gene>
    <name evidence="1" type="ORF">PSON_ATCC_30995.1.T0570088</name>
</gene>
<dbReference type="Proteomes" id="UP000692954">
    <property type="component" value="Unassembled WGS sequence"/>
</dbReference>
<name>A0A8S1NNH0_9CILI</name>
<dbReference type="EMBL" id="CAJJDN010000057">
    <property type="protein sequence ID" value="CAD8091113.1"/>
    <property type="molecule type" value="Genomic_DNA"/>
</dbReference>
<protein>
    <submittedName>
        <fullName evidence="1">Uncharacterized protein</fullName>
    </submittedName>
</protein>
<sequence>MDNNIDLINYEDNIPEDCSSLFERVGFKLIKIDEYSEQIYNIKFMNCSIGVQEYSKAKRLVLQLRDQQDKDAHFRIDSLKKLLGQGGII</sequence>
<dbReference type="AlphaFoldDB" id="A0A8S1NNH0"/>
<proteinExistence type="predicted"/>